<reference evidence="3" key="1">
    <citation type="journal article" date="2022" name="Int. J. Mol. Sci.">
        <title>Draft Genome of Tanacetum Coccineum: Genomic Comparison of Closely Related Tanacetum-Family Plants.</title>
        <authorList>
            <person name="Yamashiro T."/>
            <person name="Shiraishi A."/>
            <person name="Nakayama K."/>
            <person name="Satake H."/>
        </authorList>
    </citation>
    <scope>NUCLEOTIDE SEQUENCE</scope>
</reference>
<organism evidence="3 4">
    <name type="scientific">Tanacetum coccineum</name>
    <dbReference type="NCBI Taxonomy" id="301880"/>
    <lineage>
        <taxon>Eukaryota</taxon>
        <taxon>Viridiplantae</taxon>
        <taxon>Streptophyta</taxon>
        <taxon>Embryophyta</taxon>
        <taxon>Tracheophyta</taxon>
        <taxon>Spermatophyta</taxon>
        <taxon>Magnoliopsida</taxon>
        <taxon>eudicotyledons</taxon>
        <taxon>Gunneridae</taxon>
        <taxon>Pentapetalae</taxon>
        <taxon>asterids</taxon>
        <taxon>campanulids</taxon>
        <taxon>Asterales</taxon>
        <taxon>Asteraceae</taxon>
        <taxon>Asteroideae</taxon>
        <taxon>Anthemideae</taxon>
        <taxon>Anthemidinae</taxon>
        <taxon>Tanacetum</taxon>
    </lineage>
</organism>
<protein>
    <submittedName>
        <fullName evidence="3">Reverse transcriptase domain-containing protein</fullName>
    </submittedName>
</protein>
<keyword evidence="3" id="KW-0695">RNA-directed DNA polymerase</keyword>
<feature type="domain" description="Retrotransposon gag" evidence="2">
    <location>
        <begin position="43"/>
        <end position="138"/>
    </location>
</feature>
<dbReference type="SUPFAM" id="SSF50630">
    <property type="entry name" value="Acid proteases"/>
    <property type="match status" value="1"/>
</dbReference>
<keyword evidence="4" id="KW-1185">Reference proteome</keyword>
<reference evidence="3" key="2">
    <citation type="submission" date="2022-01" db="EMBL/GenBank/DDBJ databases">
        <authorList>
            <person name="Yamashiro T."/>
            <person name="Shiraishi A."/>
            <person name="Satake H."/>
            <person name="Nakayama K."/>
        </authorList>
    </citation>
    <scope>NUCLEOTIDE SEQUENCE</scope>
</reference>
<dbReference type="CDD" id="cd00303">
    <property type="entry name" value="retropepsin_like"/>
    <property type="match status" value="1"/>
</dbReference>
<evidence type="ECO:0000259" key="2">
    <source>
        <dbReference type="Pfam" id="PF03732"/>
    </source>
</evidence>
<dbReference type="InterPro" id="IPR032567">
    <property type="entry name" value="RTL1-rel"/>
</dbReference>
<proteinExistence type="predicted"/>
<dbReference type="Proteomes" id="UP001151760">
    <property type="component" value="Unassembled WGS sequence"/>
</dbReference>
<dbReference type="PANTHER" id="PTHR15503:SF42">
    <property type="entry name" value="ZINC FINGER, CCHC-TYPE, RETROTRANSPOSON GAG DOMAIN, ASPARTIC PEPTIDASE DOMAIN PROTEIN-RELATED"/>
    <property type="match status" value="1"/>
</dbReference>
<sequence>MAKEIKEMISQEIAKAQAAALWIQDVEGTFDTSKCLDNLRVKFTANLLRGRAKEWWNYILAAKDPDVAQNMPWNEFKELFLQKFSPQAELKNIRRNFLSTHQATQQSVHEFSMTFLDRSCFLPEYINDQKLLMNHYVEMLRKEIPLEQEQETKKRERSPLKRRIEQGGSSSKKYKSNKTYPRFGEKDTHSVPIVENSIRTTTSPRQQKPRGNTNRRRAPPAPKPSGAYNLVGFQRPQRPPSHVYQMMTTEEAKEEHDVVTGTFFVNLLHARVLFDSGSDRSFVSESFSQNFIIPTNKLNPSLDVEVAGNKIIHVVSVFQNCEIEIDNEKFPVDLIPMPMGEINVVIGVDWLSKNEAIISCQNKLIRVKTLSGGETFIYGERKKTSLAIYMYARAKRHLARRCQAYLAYVVDIQKNIPKFDSIPIVREFPDVFPEELLRIPPDKQVEFRIDLILGSTHVAKTPYRLAPSEMQELMK</sequence>
<dbReference type="Gene3D" id="2.40.70.10">
    <property type="entry name" value="Acid Proteases"/>
    <property type="match status" value="1"/>
</dbReference>
<dbReference type="EMBL" id="BQNB010018536">
    <property type="protein sequence ID" value="GJT75499.1"/>
    <property type="molecule type" value="Genomic_DNA"/>
</dbReference>
<dbReference type="InterPro" id="IPR005162">
    <property type="entry name" value="Retrotrans_gag_dom"/>
</dbReference>
<evidence type="ECO:0000313" key="4">
    <source>
        <dbReference type="Proteomes" id="UP001151760"/>
    </source>
</evidence>
<feature type="region of interest" description="Disordered" evidence="1">
    <location>
        <begin position="148"/>
        <end position="239"/>
    </location>
</feature>
<keyword evidence="3" id="KW-0808">Transferase</keyword>
<feature type="compositionally biased region" description="Polar residues" evidence="1">
    <location>
        <begin position="197"/>
        <end position="212"/>
    </location>
</feature>
<dbReference type="Pfam" id="PF03732">
    <property type="entry name" value="Retrotrans_gag"/>
    <property type="match status" value="1"/>
</dbReference>
<dbReference type="PANTHER" id="PTHR15503">
    <property type="entry name" value="LDOC1 RELATED"/>
    <property type="match status" value="1"/>
</dbReference>
<comment type="caution">
    <text evidence="3">The sequence shown here is derived from an EMBL/GenBank/DDBJ whole genome shotgun (WGS) entry which is preliminary data.</text>
</comment>
<keyword evidence="3" id="KW-0548">Nucleotidyltransferase</keyword>
<dbReference type="InterPro" id="IPR021109">
    <property type="entry name" value="Peptidase_aspartic_dom_sf"/>
</dbReference>
<evidence type="ECO:0000256" key="1">
    <source>
        <dbReference type="SAM" id="MobiDB-lite"/>
    </source>
</evidence>
<dbReference type="Pfam" id="PF08284">
    <property type="entry name" value="RVP_2"/>
    <property type="match status" value="1"/>
</dbReference>
<feature type="compositionally biased region" description="Basic and acidic residues" evidence="1">
    <location>
        <begin position="148"/>
        <end position="165"/>
    </location>
</feature>
<gene>
    <name evidence="3" type="ORF">Tco_1042224</name>
</gene>
<name>A0ABQ5GJX8_9ASTR</name>
<accession>A0ABQ5GJX8</accession>
<dbReference type="GO" id="GO:0003964">
    <property type="term" value="F:RNA-directed DNA polymerase activity"/>
    <property type="evidence" value="ECO:0007669"/>
    <property type="project" value="UniProtKB-KW"/>
</dbReference>
<evidence type="ECO:0000313" key="3">
    <source>
        <dbReference type="EMBL" id="GJT75499.1"/>
    </source>
</evidence>